<dbReference type="GO" id="GO:0005524">
    <property type="term" value="F:ATP binding"/>
    <property type="evidence" value="ECO:0007669"/>
    <property type="project" value="UniProtKB-KW"/>
</dbReference>
<evidence type="ECO:0000313" key="18">
    <source>
        <dbReference type="EMBL" id="SUZ66348.1"/>
    </source>
</evidence>
<accession>A0A381PIV8</accession>
<sequence>MQNLYFKIFIWFWLAMTLVGTAFVISTVTLQDREANTSVQSYYASGLTLTAESAIEAYEGRGREGLADYLGAIERRYRLNAFLFDDNAQELSGRVVPAGGVELVERAGSNDELVIETVEGGRLIALQVVSPEGNTYVVLTEMEWPYRYRGRSGADGRREAERLEDGNSRGRFNFRGGRGARLPDGTVGPPSSLAWRVWSSLVDQPGELALRLFAVFLTAGILCFGLARYLTAPVLRLRDATHQFASGNLGVRVGPAVGKRRDELAELGRDFDVMAERIESLLTTQRQLMSDVSHELRSPLARLNVALALARQRAGEEATGPLDRIEVEAEQLNILIGRVLALSSFESGASEPEFASVNLNRLIDEVTADADFEAKAKEAGVKVKASEPCSVRGNELLLRSAIENVVRNAVLYTDSGTDVEIGLTFADMVVDDSPGVGTTSRCAVISVRDHGPGVSDDQLARLFEPFYRIADSRDRESGGTGLGLSITERAVRLHGGTVDARNATDGGFIVEIRLPIDGV</sequence>
<keyword evidence="9" id="KW-0418">Kinase</keyword>
<evidence type="ECO:0000256" key="9">
    <source>
        <dbReference type="ARBA" id="ARBA00022777"/>
    </source>
</evidence>
<dbReference type="Gene3D" id="1.10.287.130">
    <property type="match status" value="1"/>
</dbReference>
<dbReference type="SMART" id="SM00304">
    <property type="entry name" value="HAMP"/>
    <property type="match status" value="1"/>
</dbReference>
<keyword evidence="5" id="KW-0597">Phosphoprotein</keyword>
<dbReference type="InterPro" id="IPR004358">
    <property type="entry name" value="Sig_transdc_His_kin-like_C"/>
</dbReference>
<dbReference type="PROSITE" id="PS50885">
    <property type="entry name" value="HAMP"/>
    <property type="match status" value="1"/>
</dbReference>
<feature type="domain" description="Histidine kinase" evidence="16">
    <location>
        <begin position="291"/>
        <end position="518"/>
    </location>
</feature>
<dbReference type="Pfam" id="PF02518">
    <property type="entry name" value="HATPase_c"/>
    <property type="match status" value="1"/>
</dbReference>
<evidence type="ECO:0000256" key="8">
    <source>
        <dbReference type="ARBA" id="ARBA00022741"/>
    </source>
</evidence>
<dbReference type="InterPro" id="IPR003660">
    <property type="entry name" value="HAMP_dom"/>
</dbReference>
<dbReference type="GO" id="GO:0000155">
    <property type="term" value="F:phosphorelay sensor kinase activity"/>
    <property type="evidence" value="ECO:0007669"/>
    <property type="project" value="InterPro"/>
</dbReference>
<evidence type="ECO:0000256" key="14">
    <source>
        <dbReference type="SAM" id="MobiDB-lite"/>
    </source>
</evidence>
<dbReference type="PANTHER" id="PTHR45528">
    <property type="entry name" value="SENSOR HISTIDINE KINASE CPXA"/>
    <property type="match status" value="1"/>
</dbReference>
<comment type="catalytic activity">
    <reaction evidence="1">
        <text>ATP + protein L-histidine = ADP + protein N-phospho-L-histidine.</text>
        <dbReference type="EC" id="2.7.13.3"/>
    </reaction>
</comment>
<dbReference type="SUPFAM" id="SSF158472">
    <property type="entry name" value="HAMP domain-like"/>
    <property type="match status" value="1"/>
</dbReference>
<dbReference type="InterPro" id="IPR036097">
    <property type="entry name" value="HisK_dim/P_sf"/>
</dbReference>
<dbReference type="GO" id="GO:0005886">
    <property type="term" value="C:plasma membrane"/>
    <property type="evidence" value="ECO:0007669"/>
    <property type="project" value="UniProtKB-SubCell"/>
</dbReference>
<evidence type="ECO:0000256" key="15">
    <source>
        <dbReference type="SAM" id="Phobius"/>
    </source>
</evidence>
<dbReference type="InterPro" id="IPR003594">
    <property type="entry name" value="HATPase_dom"/>
</dbReference>
<evidence type="ECO:0000256" key="6">
    <source>
        <dbReference type="ARBA" id="ARBA00022679"/>
    </source>
</evidence>
<dbReference type="SUPFAM" id="SSF47384">
    <property type="entry name" value="Homodimeric domain of signal transducing histidine kinase"/>
    <property type="match status" value="1"/>
</dbReference>
<evidence type="ECO:0000259" key="16">
    <source>
        <dbReference type="PROSITE" id="PS50109"/>
    </source>
</evidence>
<comment type="subcellular location">
    <subcellularLocation>
        <location evidence="2">Cell membrane</location>
        <topology evidence="2">Multi-pass membrane protein</topology>
    </subcellularLocation>
</comment>
<proteinExistence type="predicted"/>
<dbReference type="SMART" id="SM00387">
    <property type="entry name" value="HATPase_c"/>
    <property type="match status" value="1"/>
</dbReference>
<evidence type="ECO:0000256" key="1">
    <source>
        <dbReference type="ARBA" id="ARBA00000085"/>
    </source>
</evidence>
<dbReference type="InterPro" id="IPR050398">
    <property type="entry name" value="HssS/ArlS-like"/>
</dbReference>
<dbReference type="SUPFAM" id="SSF55874">
    <property type="entry name" value="ATPase domain of HSP90 chaperone/DNA topoisomerase II/histidine kinase"/>
    <property type="match status" value="1"/>
</dbReference>
<protein>
    <recommendedName>
        <fullName evidence="3">histidine kinase</fullName>
        <ecNumber evidence="3">2.7.13.3</ecNumber>
    </recommendedName>
</protein>
<feature type="compositionally biased region" description="Basic and acidic residues" evidence="14">
    <location>
        <begin position="158"/>
        <end position="168"/>
    </location>
</feature>
<dbReference type="InterPro" id="IPR003661">
    <property type="entry name" value="HisK_dim/P_dom"/>
</dbReference>
<dbReference type="Gene3D" id="1.10.8.500">
    <property type="entry name" value="HAMP domain in histidine kinase"/>
    <property type="match status" value="1"/>
</dbReference>
<keyword evidence="12" id="KW-0902">Two-component regulatory system</keyword>
<evidence type="ECO:0000256" key="12">
    <source>
        <dbReference type="ARBA" id="ARBA00023012"/>
    </source>
</evidence>
<gene>
    <name evidence="18" type="ORF">METZ01_LOCUS19202</name>
</gene>
<evidence type="ECO:0000256" key="3">
    <source>
        <dbReference type="ARBA" id="ARBA00012438"/>
    </source>
</evidence>
<feature type="transmembrane region" description="Helical" evidence="15">
    <location>
        <begin position="208"/>
        <end position="230"/>
    </location>
</feature>
<keyword evidence="10" id="KW-0067">ATP-binding</keyword>
<evidence type="ECO:0000256" key="2">
    <source>
        <dbReference type="ARBA" id="ARBA00004651"/>
    </source>
</evidence>
<dbReference type="PRINTS" id="PR00344">
    <property type="entry name" value="BCTRLSENSOR"/>
</dbReference>
<dbReference type="AlphaFoldDB" id="A0A381PIV8"/>
<evidence type="ECO:0000259" key="17">
    <source>
        <dbReference type="PROSITE" id="PS50885"/>
    </source>
</evidence>
<dbReference type="Pfam" id="PF00672">
    <property type="entry name" value="HAMP"/>
    <property type="match status" value="1"/>
</dbReference>
<evidence type="ECO:0000256" key="10">
    <source>
        <dbReference type="ARBA" id="ARBA00022840"/>
    </source>
</evidence>
<evidence type="ECO:0000256" key="7">
    <source>
        <dbReference type="ARBA" id="ARBA00022692"/>
    </source>
</evidence>
<dbReference type="PROSITE" id="PS50109">
    <property type="entry name" value="HIS_KIN"/>
    <property type="match status" value="1"/>
</dbReference>
<feature type="domain" description="HAMP" evidence="17">
    <location>
        <begin position="228"/>
        <end position="283"/>
    </location>
</feature>
<feature type="region of interest" description="Disordered" evidence="14">
    <location>
        <begin position="158"/>
        <end position="185"/>
    </location>
</feature>
<evidence type="ECO:0000256" key="5">
    <source>
        <dbReference type="ARBA" id="ARBA00022553"/>
    </source>
</evidence>
<dbReference type="Gene3D" id="3.30.565.10">
    <property type="entry name" value="Histidine kinase-like ATPase, C-terminal domain"/>
    <property type="match status" value="1"/>
</dbReference>
<evidence type="ECO:0000256" key="11">
    <source>
        <dbReference type="ARBA" id="ARBA00022989"/>
    </source>
</evidence>
<dbReference type="PANTHER" id="PTHR45528:SF1">
    <property type="entry name" value="SENSOR HISTIDINE KINASE CPXA"/>
    <property type="match status" value="1"/>
</dbReference>
<dbReference type="CDD" id="cd00082">
    <property type="entry name" value="HisKA"/>
    <property type="match status" value="1"/>
</dbReference>
<evidence type="ECO:0000256" key="4">
    <source>
        <dbReference type="ARBA" id="ARBA00022475"/>
    </source>
</evidence>
<feature type="transmembrane region" description="Helical" evidence="15">
    <location>
        <begin position="6"/>
        <end position="30"/>
    </location>
</feature>
<dbReference type="SMART" id="SM00388">
    <property type="entry name" value="HisKA"/>
    <property type="match status" value="1"/>
</dbReference>
<keyword evidence="6" id="KW-0808">Transferase</keyword>
<dbReference type="EC" id="2.7.13.3" evidence="3"/>
<keyword evidence="11 15" id="KW-1133">Transmembrane helix</keyword>
<dbReference type="InterPro" id="IPR005467">
    <property type="entry name" value="His_kinase_dom"/>
</dbReference>
<keyword evidence="4" id="KW-1003">Cell membrane</keyword>
<dbReference type="InterPro" id="IPR036890">
    <property type="entry name" value="HATPase_C_sf"/>
</dbReference>
<dbReference type="EMBL" id="UINC01000982">
    <property type="protein sequence ID" value="SUZ66348.1"/>
    <property type="molecule type" value="Genomic_DNA"/>
</dbReference>
<organism evidence="18">
    <name type="scientific">marine metagenome</name>
    <dbReference type="NCBI Taxonomy" id="408172"/>
    <lineage>
        <taxon>unclassified sequences</taxon>
        <taxon>metagenomes</taxon>
        <taxon>ecological metagenomes</taxon>
    </lineage>
</organism>
<dbReference type="CDD" id="cd06225">
    <property type="entry name" value="HAMP"/>
    <property type="match status" value="1"/>
</dbReference>
<name>A0A381PIV8_9ZZZZ</name>
<keyword evidence="8" id="KW-0547">Nucleotide-binding</keyword>
<keyword evidence="7 15" id="KW-0812">Transmembrane</keyword>
<keyword evidence="13 15" id="KW-0472">Membrane</keyword>
<evidence type="ECO:0000256" key="13">
    <source>
        <dbReference type="ARBA" id="ARBA00023136"/>
    </source>
</evidence>
<reference evidence="18" key="1">
    <citation type="submission" date="2018-05" db="EMBL/GenBank/DDBJ databases">
        <authorList>
            <person name="Lanie J.A."/>
            <person name="Ng W.-L."/>
            <person name="Kazmierczak K.M."/>
            <person name="Andrzejewski T.M."/>
            <person name="Davidsen T.M."/>
            <person name="Wayne K.J."/>
            <person name="Tettelin H."/>
            <person name="Glass J.I."/>
            <person name="Rusch D."/>
            <person name="Podicherti R."/>
            <person name="Tsui H.-C.T."/>
            <person name="Winkler M.E."/>
        </authorList>
    </citation>
    <scope>NUCLEOTIDE SEQUENCE</scope>
</reference>
<dbReference type="Pfam" id="PF00512">
    <property type="entry name" value="HisKA"/>
    <property type="match status" value="1"/>
</dbReference>